<dbReference type="SMART" id="SM00282">
    <property type="entry name" value="LamG"/>
    <property type="match status" value="1"/>
</dbReference>
<dbReference type="RefSeq" id="XP_002732246.1">
    <property type="nucleotide sequence ID" value="XM_002732200.2"/>
</dbReference>
<proteinExistence type="predicted"/>
<keyword evidence="3" id="KW-1185">Reference proteome</keyword>
<gene>
    <name evidence="4" type="primary">LOC100377163</name>
</gene>
<dbReference type="GeneID" id="100377163"/>
<dbReference type="PANTHER" id="PTHR15036">
    <property type="entry name" value="PIKACHURIN-LIKE PROTEIN"/>
    <property type="match status" value="1"/>
</dbReference>
<comment type="caution">
    <text evidence="1">Lacks conserved residue(s) required for the propagation of feature annotation.</text>
</comment>
<dbReference type="PROSITE" id="PS50025">
    <property type="entry name" value="LAM_G_DOMAIN"/>
    <property type="match status" value="1"/>
</dbReference>
<protein>
    <submittedName>
        <fullName evidence="4">Laminin subunit alpha-4-like</fullName>
    </submittedName>
</protein>
<dbReference type="InterPro" id="IPR001791">
    <property type="entry name" value="Laminin_G"/>
</dbReference>
<sequence length="223" mass="24322">ELARTSFDGCLLLEHKENYIKFGEPDRTYSTQPCTSNSEKGTFFAVDGGYIVQFDEFTVGLDLKIQIEIKPRVTSGTLLSVQSDRGDFLSMEMLDGNLVFSADNGEGIFSTTYEPNTNQGRKYLCDGEWHSIVALKAKNVVTLNVDGKEIMPVGIGRGTTINTDTKNELYIGGLPDGVTHKGITTTEQFVGCIKNLVIGSNIVNFNEAFRVAGAVQVNSCPTT</sequence>
<feature type="non-terminal residue" evidence="4">
    <location>
        <position position="1"/>
    </location>
</feature>
<evidence type="ECO:0000259" key="2">
    <source>
        <dbReference type="PROSITE" id="PS50025"/>
    </source>
</evidence>
<dbReference type="PANTHER" id="PTHR15036:SF85">
    <property type="entry name" value="SP2353, ISOFORM A"/>
    <property type="match status" value="1"/>
</dbReference>
<dbReference type="InterPro" id="IPR050372">
    <property type="entry name" value="Neurexin-related_CASP"/>
</dbReference>
<dbReference type="CDD" id="cd00110">
    <property type="entry name" value="LamG"/>
    <property type="match status" value="1"/>
</dbReference>
<reference evidence="4" key="1">
    <citation type="submission" date="2025-08" db="UniProtKB">
        <authorList>
            <consortium name="RefSeq"/>
        </authorList>
    </citation>
    <scope>IDENTIFICATION</scope>
    <source>
        <tissue evidence="4">Testes</tissue>
    </source>
</reference>
<name>A0ABM0GL09_SACKO</name>
<feature type="domain" description="Laminin G" evidence="2">
    <location>
        <begin position="40"/>
        <end position="220"/>
    </location>
</feature>
<organism evidence="3 4">
    <name type="scientific">Saccoglossus kowalevskii</name>
    <name type="common">Acorn worm</name>
    <dbReference type="NCBI Taxonomy" id="10224"/>
    <lineage>
        <taxon>Eukaryota</taxon>
        <taxon>Metazoa</taxon>
        <taxon>Hemichordata</taxon>
        <taxon>Enteropneusta</taxon>
        <taxon>Harrimaniidae</taxon>
        <taxon>Saccoglossus</taxon>
    </lineage>
</organism>
<dbReference type="Pfam" id="PF02210">
    <property type="entry name" value="Laminin_G_2"/>
    <property type="match status" value="1"/>
</dbReference>
<dbReference type="Gene3D" id="2.60.120.200">
    <property type="match status" value="1"/>
</dbReference>
<dbReference type="SUPFAM" id="SSF49899">
    <property type="entry name" value="Concanavalin A-like lectins/glucanases"/>
    <property type="match status" value="1"/>
</dbReference>
<dbReference type="Proteomes" id="UP000694865">
    <property type="component" value="Unplaced"/>
</dbReference>
<evidence type="ECO:0000256" key="1">
    <source>
        <dbReference type="PROSITE-ProRule" id="PRU00122"/>
    </source>
</evidence>
<evidence type="ECO:0000313" key="4">
    <source>
        <dbReference type="RefSeq" id="XP_002732246.1"/>
    </source>
</evidence>
<dbReference type="InterPro" id="IPR013320">
    <property type="entry name" value="ConA-like_dom_sf"/>
</dbReference>
<evidence type="ECO:0000313" key="3">
    <source>
        <dbReference type="Proteomes" id="UP000694865"/>
    </source>
</evidence>
<accession>A0ABM0GL09</accession>